<organism evidence="1 2">
    <name type="scientific">Borborobacter arsenicus</name>
    <dbReference type="NCBI Taxonomy" id="1851146"/>
    <lineage>
        <taxon>Bacteria</taxon>
        <taxon>Pseudomonadati</taxon>
        <taxon>Pseudomonadota</taxon>
        <taxon>Alphaproteobacteria</taxon>
        <taxon>Hyphomicrobiales</taxon>
        <taxon>Phyllobacteriaceae</taxon>
        <taxon>Borborobacter</taxon>
    </lineage>
</organism>
<dbReference type="Proteomes" id="UP000281647">
    <property type="component" value="Unassembled WGS sequence"/>
</dbReference>
<dbReference type="RefSeq" id="WP_128628289.1">
    <property type="nucleotide sequence ID" value="NZ_RKST01000027.1"/>
</dbReference>
<comment type="caution">
    <text evidence="1">The sequence shown here is derived from an EMBL/GenBank/DDBJ whole genome shotgun (WGS) entry which is preliminary data.</text>
</comment>
<dbReference type="OrthoDB" id="7876977at2"/>
<protein>
    <submittedName>
        <fullName evidence="1">Uncharacterized protein</fullName>
    </submittedName>
</protein>
<name>A0A432V164_9HYPH</name>
<gene>
    <name evidence="1" type="ORF">EET67_20675</name>
</gene>
<accession>A0A432V164</accession>
<proteinExistence type="predicted"/>
<dbReference type="EMBL" id="RKST01000027">
    <property type="protein sequence ID" value="RUM95937.1"/>
    <property type="molecule type" value="Genomic_DNA"/>
</dbReference>
<evidence type="ECO:0000313" key="1">
    <source>
        <dbReference type="EMBL" id="RUM95937.1"/>
    </source>
</evidence>
<evidence type="ECO:0000313" key="2">
    <source>
        <dbReference type="Proteomes" id="UP000281647"/>
    </source>
</evidence>
<reference evidence="1 2" key="1">
    <citation type="submission" date="2018-11" db="EMBL/GenBank/DDBJ databases">
        <title>Pseudaminobacter arsenicus sp. nov., an arsenic-resistant bacterium isolated from arsenic-rich aquifers.</title>
        <authorList>
            <person name="Mu Y."/>
        </authorList>
    </citation>
    <scope>NUCLEOTIDE SEQUENCE [LARGE SCALE GENOMIC DNA]</scope>
    <source>
        <strain evidence="1 2">CB3</strain>
    </source>
</reference>
<keyword evidence="2" id="KW-1185">Reference proteome</keyword>
<sequence>MPDKLHPADLSDIEKIATATHFTVHLRSGPHDKITKRAKTLAAAILAADKLGKTPGGRKPMIYAVTPVHVPAAMIAQARQEGATMSRRAARTAMGALSVDRRAEIVENFHS</sequence>
<dbReference type="AlphaFoldDB" id="A0A432V164"/>